<organism evidence="1 2">
    <name type="scientific">Portunus trituberculatus</name>
    <name type="common">Swimming crab</name>
    <name type="synonym">Neptunus trituberculatus</name>
    <dbReference type="NCBI Taxonomy" id="210409"/>
    <lineage>
        <taxon>Eukaryota</taxon>
        <taxon>Metazoa</taxon>
        <taxon>Ecdysozoa</taxon>
        <taxon>Arthropoda</taxon>
        <taxon>Crustacea</taxon>
        <taxon>Multicrustacea</taxon>
        <taxon>Malacostraca</taxon>
        <taxon>Eumalacostraca</taxon>
        <taxon>Eucarida</taxon>
        <taxon>Decapoda</taxon>
        <taxon>Pleocyemata</taxon>
        <taxon>Brachyura</taxon>
        <taxon>Eubrachyura</taxon>
        <taxon>Portunoidea</taxon>
        <taxon>Portunidae</taxon>
        <taxon>Portuninae</taxon>
        <taxon>Portunus</taxon>
    </lineage>
</organism>
<comment type="caution">
    <text evidence="1">The sequence shown here is derived from an EMBL/GenBank/DDBJ whole genome shotgun (WGS) entry which is preliminary data.</text>
</comment>
<dbReference type="Proteomes" id="UP000324222">
    <property type="component" value="Unassembled WGS sequence"/>
</dbReference>
<keyword evidence="2" id="KW-1185">Reference proteome</keyword>
<proteinExistence type="predicted"/>
<protein>
    <submittedName>
        <fullName evidence="1">Uncharacterized protein</fullName>
    </submittedName>
</protein>
<accession>A0A5B7DYD2</accession>
<sequence length="78" mass="8918">MSCGQKTDALRTETAVARSNKFLYRVNKCLMVQQEGNRKRDHVMPGAEGWNMDSNKQDLIRLWGPSVEFRAYVTAPTN</sequence>
<reference evidence="1 2" key="1">
    <citation type="submission" date="2019-05" db="EMBL/GenBank/DDBJ databases">
        <title>Another draft genome of Portunus trituberculatus and its Hox gene families provides insights of decapod evolution.</title>
        <authorList>
            <person name="Jeong J.-H."/>
            <person name="Song I."/>
            <person name="Kim S."/>
            <person name="Choi T."/>
            <person name="Kim D."/>
            <person name="Ryu S."/>
            <person name="Kim W."/>
        </authorList>
    </citation>
    <scope>NUCLEOTIDE SEQUENCE [LARGE SCALE GENOMIC DNA]</scope>
    <source>
        <tissue evidence="1">Muscle</tissue>
    </source>
</reference>
<evidence type="ECO:0000313" key="1">
    <source>
        <dbReference type="EMBL" id="MPC25784.1"/>
    </source>
</evidence>
<dbReference type="EMBL" id="VSRR010001507">
    <property type="protein sequence ID" value="MPC25784.1"/>
    <property type="molecule type" value="Genomic_DNA"/>
</dbReference>
<name>A0A5B7DYD2_PORTR</name>
<evidence type="ECO:0000313" key="2">
    <source>
        <dbReference type="Proteomes" id="UP000324222"/>
    </source>
</evidence>
<dbReference type="AlphaFoldDB" id="A0A5B7DYD2"/>
<gene>
    <name evidence="1" type="ORF">E2C01_018906</name>
</gene>